<dbReference type="Pfam" id="PF19298">
    <property type="entry name" value="KshA_C"/>
    <property type="match status" value="1"/>
</dbReference>
<feature type="domain" description="3-ketosteroid-9-alpha-monooxygenase oxygenase component-like C-terminal" evidence="2">
    <location>
        <begin position="39"/>
        <end position="87"/>
    </location>
</feature>
<evidence type="ECO:0000313" key="3">
    <source>
        <dbReference type="EMBL" id="VDN24446.1"/>
    </source>
</evidence>
<dbReference type="Gene3D" id="3.90.380.10">
    <property type="entry name" value="Naphthalene 1,2-dioxygenase Alpha Subunit, Chain A, domain 1"/>
    <property type="match status" value="1"/>
</dbReference>
<dbReference type="GO" id="GO:0016491">
    <property type="term" value="F:oxidoreductase activity"/>
    <property type="evidence" value="ECO:0007669"/>
    <property type="project" value="UniProtKB-KW"/>
</dbReference>
<accession>A0A183E0V9</accession>
<gene>
    <name evidence="3" type="ORF">GPUH_LOCUS14600</name>
</gene>
<organism evidence="5">
    <name type="scientific">Gongylonema pulchrum</name>
    <dbReference type="NCBI Taxonomy" id="637853"/>
    <lineage>
        <taxon>Eukaryota</taxon>
        <taxon>Metazoa</taxon>
        <taxon>Ecdysozoa</taxon>
        <taxon>Nematoda</taxon>
        <taxon>Chromadorea</taxon>
        <taxon>Rhabditida</taxon>
        <taxon>Spirurina</taxon>
        <taxon>Spiruromorpha</taxon>
        <taxon>Spiruroidea</taxon>
        <taxon>Gongylonematidae</taxon>
        <taxon>Gongylonema</taxon>
    </lineage>
</organism>
<evidence type="ECO:0000259" key="2">
    <source>
        <dbReference type="Pfam" id="PF19298"/>
    </source>
</evidence>
<keyword evidence="4" id="KW-1185">Reference proteome</keyword>
<dbReference type="OrthoDB" id="426882at2759"/>
<keyword evidence="1" id="KW-0560">Oxidoreductase</keyword>
<dbReference type="Proteomes" id="UP000271098">
    <property type="component" value="Unassembled WGS sequence"/>
</dbReference>
<reference evidence="3 4" key="2">
    <citation type="submission" date="2018-11" db="EMBL/GenBank/DDBJ databases">
        <authorList>
            <consortium name="Pathogen Informatics"/>
        </authorList>
    </citation>
    <scope>NUCLEOTIDE SEQUENCE [LARGE SCALE GENOMIC DNA]</scope>
</reference>
<dbReference type="EMBL" id="UYRT01081452">
    <property type="protein sequence ID" value="VDN24446.1"/>
    <property type="molecule type" value="Genomic_DNA"/>
</dbReference>
<dbReference type="AlphaFoldDB" id="A0A183E0V9"/>
<dbReference type="GO" id="GO:0008203">
    <property type="term" value="P:cholesterol metabolic process"/>
    <property type="evidence" value="ECO:0007669"/>
    <property type="project" value="InterPro"/>
</dbReference>
<name>A0A183E0V9_9BILA</name>
<dbReference type="InterPro" id="IPR045605">
    <property type="entry name" value="KshA-like_C"/>
</dbReference>
<dbReference type="WBParaSite" id="GPUH_0001461901-mRNA-1">
    <property type="protein sequence ID" value="GPUH_0001461901-mRNA-1"/>
    <property type="gene ID" value="GPUH_0001461901"/>
</dbReference>
<evidence type="ECO:0000313" key="4">
    <source>
        <dbReference type="Proteomes" id="UP000271098"/>
    </source>
</evidence>
<protein>
    <submittedName>
        <fullName evidence="5">KshA_C domain-containing protein</fullName>
    </submittedName>
</protein>
<evidence type="ECO:0000313" key="5">
    <source>
        <dbReference type="WBParaSite" id="GPUH_0001461901-mRNA-1"/>
    </source>
</evidence>
<proteinExistence type="predicted"/>
<sequence>MLFDFGWLGRGVVLQHITPEEPLLQRARFVMYANIPKLYANFFLLCEANHFERDIYIWNHKRYVKPPLLARNDGPIGKHRRWFSQFYSENSPKLNNNGSLSSDIKSILDW</sequence>
<evidence type="ECO:0000256" key="1">
    <source>
        <dbReference type="ARBA" id="ARBA00023002"/>
    </source>
</evidence>
<reference evidence="5" key="1">
    <citation type="submission" date="2016-06" db="UniProtKB">
        <authorList>
            <consortium name="WormBaseParasite"/>
        </authorList>
    </citation>
    <scope>IDENTIFICATION</scope>
</reference>